<proteinExistence type="predicted"/>
<accession>A0AA86V4Z1</accession>
<evidence type="ECO:0000313" key="4">
    <source>
        <dbReference type="Proteomes" id="UP001642409"/>
    </source>
</evidence>
<gene>
    <name evidence="1" type="ORF">HINF_LOCUS64157</name>
    <name evidence="3" type="ORF">HINF_LOCUS65787</name>
    <name evidence="2" type="ORF">HINF_LOCUS7257</name>
</gene>
<protein>
    <submittedName>
        <fullName evidence="2">Hypothetical_protein</fullName>
    </submittedName>
</protein>
<reference evidence="1" key="1">
    <citation type="submission" date="2023-06" db="EMBL/GenBank/DDBJ databases">
        <authorList>
            <person name="Kurt Z."/>
        </authorList>
    </citation>
    <scope>NUCLEOTIDE SEQUENCE</scope>
</reference>
<evidence type="ECO:0000313" key="3">
    <source>
        <dbReference type="EMBL" id="CAL6091436.1"/>
    </source>
</evidence>
<evidence type="ECO:0000313" key="2">
    <source>
        <dbReference type="EMBL" id="CAL5982692.1"/>
    </source>
</evidence>
<sequence length="339" mass="37662">MKICTNIQYAINSGIVSQVNLTTTPTYTCDEICGQLIPVYGLCQIDLNNGNFNNLNNTKYCVKPFIFNDYECICSPGYLLNGTICIHLLSTLTNIDQQIFDNISTVEHNLNNNISNISNKLEDTKDYLYNYFTSEIMIVSDQLRVDLLFVNSTFNSQIQSVTTSLQTINNSLQSQINSNLASLSSLTSQFTSFKTDAINNHSFQNTQIQNLLTTTNTQKIVSDQLRTDLTQSTNSLQTQINSLNSNIQGTNNQVSTISSNLAQTQSLVNLLQNQINSVQISASSGAQTCRISLGFGYCTSLNRCCQMIEEDPVRFSCAHLIVSGFHLIFINECGTFIQA</sequence>
<comment type="caution">
    <text evidence="1">The sequence shown here is derived from an EMBL/GenBank/DDBJ whole genome shotgun (WGS) entry which is preliminary data.</text>
</comment>
<dbReference type="AlphaFoldDB" id="A0AA86V4Z1"/>
<evidence type="ECO:0000313" key="1">
    <source>
        <dbReference type="EMBL" id="CAI9976512.1"/>
    </source>
</evidence>
<dbReference type="EMBL" id="CAXDID020000435">
    <property type="protein sequence ID" value="CAL6091436.1"/>
    <property type="molecule type" value="Genomic_DNA"/>
</dbReference>
<name>A0AA86V4Z1_9EUKA</name>
<reference evidence="2 4" key="2">
    <citation type="submission" date="2024-07" db="EMBL/GenBank/DDBJ databases">
        <authorList>
            <person name="Akdeniz Z."/>
        </authorList>
    </citation>
    <scope>NUCLEOTIDE SEQUENCE [LARGE SCALE GENOMIC DNA]</scope>
</reference>
<keyword evidence="4" id="KW-1185">Reference proteome</keyword>
<organism evidence="1">
    <name type="scientific">Hexamita inflata</name>
    <dbReference type="NCBI Taxonomy" id="28002"/>
    <lineage>
        <taxon>Eukaryota</taxon>
        <taxon>Metamonada</taxon>
        <taxon>Diplomonadida</taxon>
        <taxon>Hexamitidae</taxon>
        <taxon>Hexamitinae</taxon>
        <taxon>Hexamita</taxon>
    </lineage>
</organism>
<dbReference type="Proteomes" id="UP001642409">
    <property type="component" value="Unassembled WGS sequence"/>
</dbReference>
<dbReference type="EMBL" id="CATOUU010001174">
    <property type="protein sequence ID" value="CAI9976512.1"/>
    <property type="molecule type" value="Genomic_DNA"/>
</dbReference>
<dbReference type="EMBL" id="CAXDID020000015">
    <property type="protein sequence ID" value="CAL5982692.1"/>
    <property type="molecule type" value="Genomic_DNA"/>
</dbReference>